<evidence type="ECO:0000256" key="4">
    <source>
        <dbReference type="ARBA" id="ARBA00022723"/>
    </source>
</evidence>
<keyword evidence="7" id="KW-0464">Manganese</keyword>
<dbReference type="CDD" id="cd03426">
    <property type="entry name" value="NUDIX_CoAse_Nudt7"/>
    <property type="match status" value="1"/>
</dbReference>
<dbReference type="PANTHER" id="PTHR12992">
    <property type="entry name" value="NUDIX HYDROLASE"/>
    <property type="match status" value="1"/>
</dbReference>
<evidence type="ECO:0000256" key="5">
    <source>
        <dbReference type="ARBA" id="ARBA00022801"/>
    </source>
</evidence>
<dbReference type="Pfam" id="PF00293">
    <property type="entry name" value="NUDIX"/>
    <property type="match status" value="1"/>
</dbReference>
<evidence type="ECO:0000256" key="7">
    <source>
        <dbReference type="ARBA" id="ARBA00023211"/>
    </source>
</evidence>
<keyword evidence="4" id="KW-0479">Metal-binding</keyword>
<comment type="cofactor">
    <cofactor evidence="1">
        <name>Mn(2+)</name>
        <dbReference type="ChEBI" id="CHEBI:29035"/>
    </cofactor>
</comment>
<dbReference type="InterPro" id="IPR020084">
    <property type="entry name" value="NUDIX_hydrolase_CS"/>
</dbReference>
<dbReference type="PROSITE" id="PS51462">
    <property type="entry name" value="NUDIX"/>
    <property type="match status" value="1"/>
</dbReference>
<protein>
    <submittedName>
        <fullName evidence="10">NUDIX domain-containing protein</fullName>
    </submittedName>
</protein>
<dbReference type="OrthoDB" id="9804442at2"/>
<dbReference type="PANTHER" id="PTHR12992:SF11">
    <property type="entry name" value="MITOCHONDRIAL COENZYME A DIPHOSPHATASE NUDT8"/>
    <property type="match status" value="1"/>
</dbReference>
<dbReference type="AlphaFoldDB" id="A0A1M5II25"/>
<sequence length="198" mass="21055">MLTRDTVAARLRDFPRRAAARPELRQAGVAVCVTCDGGVPALLLTRRAPGLRAHAGQWALPGGRLDDGETPVQGALRELAEEVGLERGPGDVLGVLDDYVTRSGYVMTPVVVWAGETGPLGPAEAEVAAAYQVPLADLDVDPVLVTIPESDAPVVRLPLFGGWLHAPTAAVVLQFCRAACRGEVERVAHLEQPVFAWR</sequence>
<dbReference type="Gene3D" id="3.90.79.10">
    <property type="entry name" value="Nucleoside Triphosphate Pyrophosphohydrolase"/>
    <property type="match status" value="1"/>
</dbReference>
<comment type="similarity">
    <text evidence="3 8">Belongs to the Nudix hydrolase family.</text>
</comment>
<keyword evidence="5 8" id="KW-0378">Hydrolase</keyword>
<dbReference type="InterPro" id="IPR015797">
    <property type="entry name" value="NUDIX_hydrolase-like_dom_sf"/>
</dbReference>
<evidence type="ECO:0000259" key="9">
    <source>
        <dbReference type="PROSITE" id="PS51462"/>
    </source>
</evidence>
<dbReference type="STRING" id="1070870.SAMN05444351_2085"/>
<dbReference type="GO" id="GO:0010945">
    <property type="term" value="F:coenzyme A diphosphatase activity"/>
    <property type="evidence" value="ECO:0007669"/>
    <property type="project" value="InterPro"/>
</dbReference>
<keyword evidence="6" id="KW-0460">Magnesium</keyword>
<dbReference type="PROSITE" id="PS00893">
    <property type="entry name" value="NUDIX_BOX"/>
    <property type="match status" value="1"/>
</dbReference>
<proteinExistence type="inferred from homology"/>
<organism evidence="10 11">
    <name type="scientific">Geodermatophilus nigrescens</name>
    <dbReference type="NCBI Taxonomy" id="1070870"/>
    <lineage>
        <taxon>Bacteria</taxon>
        <taxon>Bacillati</taxon>
        <taxon>Actinomycetota</taxon>
        <taxon>Actinomycetes</taxon>
        <taxon>Geodermatophilales</taxon>
        <taxon>Geodermatophilaceae</taxon>
        <taxon>Geodermatophilus</taxon>
    </lineage>
</organism>
<dbReference type="Proteomes" id="UP000184471">
    <property type="component" value="Unassembled WGS sequence"/>
</dbReference>
<dbReference type="SUPFAM" id="SSF55811">
    <property type="entry name" value="Nudix"/>
    <property type="match status" value="1"/>
</dbReference>
<dbReference type="RefSeq" id="WP_073420076.1">
    <property type="nucleotide sequence ID" value="NZ_FQVX01000002.1"/>
</dbReference>
<evidence type="ECO:0000256" key="3">
    <source>
        <dbReference type="ARBA" id="ARBA00005582"/>
    </source>
</evidence>
<reference evidence="10 11" key="1">
    <citation type="submission" date="2016-11" db="EMBL/GenBank/DDBJ databases">
        <authorList>
            <person name="Jaros S."/>
            <person name="Januszkiewicz K."/>
            <person name="Wedrychowicz H."/>
        </authorList>
    </citation>
    <scope>NUCLEOTIDE SEQUENCE [LARGE SCALE GENOMIC DNA]</scope>
    <source>
        <strain evidence="10 11">DSM 45408</strain>
    </source>
</reference>
<accession>A0A1M5II25</accession>
<name>A0A1M5II25_9ACTN</name>
<dbReference type="InterPro" id="IPR020476">
    <property type="entry name" value="Nudix_hydrolase"/>
</dbReference>
<comment type="cofactor">
    <cofactor evidence="2">
        <name>Mg(2+)</name>
        <dbReference type="ChEBI" id="CHEBI:18420"/>
    </cofactor>
</comment>
<dbReference type="InterPro" id="IPR045121">
    <property type="entry name" value="CoAse"/>
</dbReference>
<keyword evidence="11" id="KW-1185">Reference proteome</keyword>
<evidence type="ECO:0000256" key="6">
    <source>
        <dbReference type="ARBA" id="ARBA00022842"/>
    </source>
</evidence>
<dbReference type="GO" id="GO:0046872">
    <property type="term" value="F:metal ion binding"/>
    <property type="evidence" value="ECO:0007669"/>
    <property type="project" value="UniProtKB-KW"/>
</dbReference>
<dbReference type="PRINTS" id="PR00502">
    <property type="entry name" value="NUDIXFAMILY"/>
</dbReference>
<evidence type="ECO:0000256" key="1">
    <source>
        <dbReference type="ARBA" id="ARBA00001936"/>
    </source>
</evidence>
<gene>
    <name evidence="10" type="ORF">SAMN05444351_2085</name>
</gene>
<evidence type="ECO:0000256" key="2">
    <source>
        <dbReference type="ARBA" id="ARBA00001946"/>
    </source>
</evidence>
<feature type="domain" description="Nudix hydrolase" evidence="9">
    <location>
        <begin position="24"/>
        <end position="157"/>
    </location>
</feature>
<evidence type="ECO:0000313" key="10">
    <source>
        <dbReference type="EMBL" id="SHG28008.1"/>
    </source>
</evidence>
<evidence type="ECO:0000313" key="11">
    <source>
        <dbReference type="Proteomes" id="UP000184471"/>
    </source>
</evidence>
<dbReference type="InterPro" id="IPR000086">
    <property type="entry name" value="NUDIX_hydrolase_dom"/>
</dbReference>
<dbReference type="EMBL" id="FQVX01000002">
    <property type="protein sequence ID" value="SHG28008.1"/>
    <property type="molecule type" value="Genomic_DNA"/>
</dbReference>
<evidence type="ECO:0000256" key="8">
    <source>
        <dbReference type="RuleBase" id="RU003476"/>
    </source>
</evidence>